<dbReference type="Proteomes" id="UP000294558">
    <property type="component" value="Unassembled WGS sequence"/>
</dbReference>
<keyword evidence="13" id="KW-1185">Reference proteome</keyword>
<evidence type="ECO:0000256" key="6">
    <source>
        <dbReference type="ARBA" id="ARBA00022741"/>
    </source>
</evidence>
<dbReference type="Pfam" id="PF12627">
    <property type="entry name" value="PolyA_pol_RNAbd"/>
    <property type="match status" value="1"/>
</dbReference>
<evidence type="ECO:0000256" key="8">
    <source>
        <dbReference type="SAM" id="Coils"/>
    </source>
</evidence>
<dbReference type="InterPro" id="IPR003607">
    <property type="entry name" value="HD/PDEase_dom"/>
</dbReference>
<dbReference type="SUPFAM" id="SSF81301">
    <property type="entry name" value="Nucleotidyltransferase"/>
    <property type="match status" value="1"/>
</dbReference>
<dbReference type="CDD" id="cd05398">
    <property type="entry name" value="NT_ClassII-CCAase"/>
    <property type="match status" value="1"/>
</dbReference>
<comment type="caution">
    <text evidence="12">The sequence shown here is derived from an EMBL/GenBank/DDBJ whole genome shotgun (WGS) entry which is preliminary data.</text>
</comment>
<dbReference type="PANTHER" id="PTHR46173:SF1">
    <property type="entry name" value="CCA TRNA NUCLEOTIDYLTRANSFERASE 1, MITOCHONDRIAL"/>
    <property type="match status" value="1"/>
</dbReference>
<dbReference type="Gene3D" id="3.30.460.10">
    <property type="entry name" value="Beta Polymerase, domain 2"/>
    <property type="match status" value="1"/>
</dbReference>
<dbReference type="OrthoDB" id="9805698at2"/>
<sequence>MIPDRFAPVLDELRPVAERFEQAGHRLYLVGGTVRDLLVDTGRSDFDLDLTTDARPDAIKACIEGWADAIWTQGERFGTIGAKFGDRTYEITTFRAEIYADDSRKPHVTYSDDIETDLARRDFTINAMALELTGGATPTLVDPHGGAADLMQRVLRTPLGPDISFSDDPLRMLRAARFIARFELTPTDELVAAVETMRARMEIVSAERIRDEFDKLITVDHPAAGLWFLHDTGLADEFLPELSAMRLEHDPIHRHKDVLTHSIAVVENVRPPHEQPDDRPEFDFRLVRLAALFHDIGKPRTRGYLEGKGTTFHHHDAVGARMTKKRMTALRYSNDDVAAVTELVALHLRFHTYRLGWSDAAVRRYVRDAGDLLHELNVLTRCDCTTRNERKARTLSKRMDDLEERIAELAEAEEIAKIRPELDGKAVMDHLGIGPGREVGEALQFLLDIRLDEGILGEDEVTRRLDEWWAARS</sequence>
<feature type="domain" description="HD" evidence="10">
    <location>
        <begin position="258"/>
        <end position="386"/>
    </location>
</feature>
<accession>A0A4R7I5I9</accession>
<dbReference type="InterPro" id="IPR032828">
    <property type="entry name" value="PolyA_RNA-bd"/>
</dbReference>
<dbReference type="NCBIfam" id="TIGR02692">
    <property type="entry name" value="tRNA_CCA_actino"/>
    <property type="match status" value="1"/>
</dbReference>
<keyword evidence="8" id="KW-0175">Coiled coil</keyword>
<dbReference type="InterPro" id="IPR043519">
    <property type="entry name" value="NT_sf"/>
</dbReference>
<evidence type="ECO:0000256" key="4">
    <source>
        <dbReference type="ARBA" id="ARBA00022695"/>
    </source>
</evidence>
<evidence type="ECO:0000259" key="10">
    <source>
        <dbReference type="Pfam" id="PF01966"/>
    </source>
</evidence>
<protein>
    <submittedName>
        <fullName evidence="12">Poly(A) polymerase</fullName>
    </submittedName>
</protein>
<evidence type="ECO:0000256" key="1">
    <source>
        <dbReference type="ARBA" id="ARBA00001946"/>
    </source>
</evidence>
<organism evidence="12 13">
    <name type="scientific">Ilumatobacter fluminis</name>
    <dbReference type="NCBI Taxonomy" id="467091"/>
    <lineage>
        <taxon>Bacteria</taxon>
        <taxon>Bacillati</taxon>
        <taxon>Actinomycetota</taxon>
        <taxon>Acidimicrobiia</taxon>
        <taxon>Acidimicrobiales</taxon>
        <taxon>Ilumatobacteraceae</taxon>
        <taxon>Ilumatobacter</taxon>
    </lineage>
</organism>
<dbReference type="Pfam" id="PF01743">
    <property type="entry name" value="PolyA_pol"/>
    <property type="match status" value="1"/>
</dbReference>
<dbReference type="InterPro" id="IPR006675">
    <property type="entry name" value="HDIG_dom"/>
</dbReference>
<dbReference type="CDD" id="cd00077">
    <property type="entry name" value="HDc"/>
    <property type="match status" value="1"/>
</dbReference>
<evidence type="ECO:0000256" key="7">
    <source>
        <dbReference type="ARBA" id="ARBA00022842"/>
    </source>
</evidence>
<dbReference type="SUPFAM" id="SSF81891">
    <property type="entry name" value="Poly A polymerase C-terminal region-like"/>
    <property type="match status" value="1"/>
</dbReference>
<keyword evidence="2" id="KW-0808">Transferase</keyword>
<dbReference type="PANTHER" id="PTHR46173">
    <property type="entry name" value="CCA TRNA NUCLEOTIDYLTRANSFERASE 1, MITOCHONDRIAL"/>
    <property type="match status" value="1"/>
</dbReference>
<dbReference type="Pfam" id="PF01966">
    <property type="entry name" value="HD"/>
    <property type="match status" value="1"/>
</dbReference>
<feature type="domain" description="Poly A polymerase head" evidence="9">
    <location>
        <begin position="27"/>
        <end position="156"/>
    </location>
</feature>
<dbReference type="InterPro" id="IPR014065">
    <property type="entry name" value="tRNA_adenylyltransferase"/>
</dbReference>
<dbReference type="GO" id="GO:0000166">
    <property type="term" value="F:nucleotide binding"/>
    <property type="evidence" value="ECO:0007669"/>
    <property type="project" value="UniProtKB-KW"/>
</dbReference>
<evidence type="ECO:0000256" key="5">
    <source>
        <dbReference type="ARBA" id="ARBA00022723"/>
    </source>
</evidence>
<dbReference type="InterPro" id="IPR006674">
    <property type="entry name" value="HD_domain"/>
</dbReference>
<dbReference type="EMBL" id="SOAU01000001">
    <property type="protein sequence ID" value="TDT18620.1"/>
    <property type="molecule type" value="Genomic_DNA"/>
</dbReference>
<evidence type="ECO:0000313" key="13">
    <source>
        <dbReference type="Proteomes" id="UP000294558"/>
    </source>
</evidence>
<evidence type="ECO:0000259" key="9">
    <source>
        <dbReference type="Pfam" id="PF01743"/>
    </source>
</evidence>
<dbReference type="GO" id="GO:0008033">
    <property type="term" value="P:tRNA processing"/>
    <property type="evidence" value="ECO:0007669"/>
    <property type="project" value="UniProtKB-KW"/>
</dbReference>
<dbReference type="GO" id="GO:0016779">
    <property type="term" value="F:nucleotidyltransferase activity"/>
    <property type="evidence" value="ECO:0007669"/>
    <property type="project" value="UniProtKB-KW"/>
</dbReference>
<dbReference type="GO" id="GO:0046872">
    <property type="term" value="F:metal ion binding"/>
    <property type="evidence" value="ECO:0007669"/>
    <property type="project" value="UniProtKB-KW"/>
</dbReference>
<feature type="coiled-coil region" evidence="8">
    <location>
        <begin position="385"/>
        <end position="419"/>
    </location>
</feature>
<proteinExistence type="predicted"/>
<evidence type="ECO:0000313" key="12">
    <source>
        <dbReference type="EMBL" id="TDT18620.1"/>
    </source>
</evidence>
<dbReference type="AlphaFoldDB" id="A0A4R7I5I9"/>
<keyword evidence="5" id="KW-0479">Metal-binding</keyword>
<reference evidence="12 13" key="1">
    <citation type="submission" date="2019-03" db="EMBL/GenBank/DDBJ databases">
        <title>Sequencing the genomes of 1000 actinobacteria strains.</title>
        <authorList>
            <person name="Klenk H.-P."/>
        </authorList>
    </citation>
    <scope>NUCLEOTIDE SEQUENCE [LARGE SCALE GENOMIC DNA]</scope>
    <source>
        <strain evidence="12 13">DSM 18936</strain>
    </source>
</reference>
<feature type="domain" description="tRNA nucleotidyltransferase/poly(A) polymerase RNA and SrmB- binding" evidence="11">
    <location>
        <begin position="186"/>
        <end position="244"/>
    </location>
</feature>
<evidence type="ECO:0000259" key="11">
    <source>
        <dbReference type="Pfam" id="PF12627"/>
    </source>
</evidence>
<dbReference type="NCBIfam" id="TIGR00277">
    <property type="entry name" value="HDIG"/>
    <property type="match status" value="1"/>
</dbReference>
<keyword evidence="3" id="KW-0819">tRNA processing</keyword>
<evidence type="ECO:0000256" key="3">
    <source>
        <dbReference type="ARBA" id="ARBA00022694"/>
    </source>
</evidence>
<keyword evidence="4" id="KW-0548">Nucleotidyltransferase</keyword>
<dbReference type="InterPro" id="IPR050264">
    <property type="entry name" value="Bact_CCA-adding_enz_type3_sf"/>
</dbReference>
<dbReference type="GO" id="GO:0000049">
    <property type="term" value="F:tRNA binding"/>
    <property type="evidence" value="ECO:0007669"/>
    <property type="project" value="TreeGrafter"/>
</dbReference>
<dbReference type="InterPro" id="IPR002646">
    <property type="entry name" value="PolA_pol_head_dom"/>
</dbReference>
<name>A0A4R7I5I9_9ACTN</name>
<keyword evidence="6" id="KW-0547">Nucleotide-binding</keyword>
<gene>
    <name evidence="12" type="ORF">BDK89_4248</name>
</gene>
<keyword evidence="7" id="KW-0460">Magnesium</keyword>
<evidence type="ECO:0000256" key="2">
    <source>
        <dbReference type="ARBA" id="ARBA00022679"/>
    </source>
</evidence>
<comment type="cofactor">
    <cofactor evidence="1">
        <name>Mg(2+)</name>
        <dbReference type="ChEBI" id="CHEBI:18420"/>
    </cofactor>
</comment>
<dbReference type="Gene3D" id="1.10.3090.10">
    <property type="entry name" value="cca-adding enzyme, domain 2"/>
    <property type="match status" value="1"/>
</dbReference>
<dbReference type="RefSeq" id="WP_133870825.1">
    <property type="nucleotide sequence ID" value="NZ_SOAU01000001.1"/>
</dbReference>